<evidence type="ECO:0000259" key="7">
    <source>
        <dbReference type="PROSITE" id="PS50268"/>
    </source>
</evidence>
<evidence type="ECO:0000256" key="3">
    <source>
        <dbReference type="ARBA" id="ARBA00022837"/>
    </source>
</evidence>
<feature type="region of interest" description="Disordered" evidence="6">
    <location>
        <begin position="107"/>
        <end position="127"/>
    </location>
</feature>
<sequence length="127" mass="14343">MFSIEAIDNLGVLKVKKRLDYETAPDHKYSVRVRARNTHPDPNLAYLGSMDDVTDVVITVTDVNEPPEFTEVNYEFSVREDAIRGFPIRAVVRRGMRVCFPANLVSEQPRNDGTQENSALMSATCRP</sequence>
<dbReference type="Proteomes" id="UP000007875">
    <property type="component" value="Unassembled WGS sequence"/>
</dbReference>
<dbReference type="InterPro" id="IPR039808">
    <property type="entry name" value="Cadherin"/>
</dbReference>
<accession>H2ZM01</accession>
<dbReference type="HOGENOM" id="CLU_1969759_0_0_1"/>
<evidence type="ECO:0000256" key="4">
    <source>
        <dbReference type="ARBA" id="ARBA00023136"/>
    </source>
</evidence>
<evidence type="ECO:0000256" key="2">
    <source>
        <dbReference type="ARBA" id="ARBA00022737"/>
    </source>
</evidence>
<feature type="compositionally biased region" description="Polar residues" evidence="6">
    <location>
        <begin position="107"/>
        <end position="121"/>
    </location>
</feature>
<dbReference type="GO" id="GO:0005509">
    <property type="term" value="F:calcium ion binding"/>
    <property type="evidence" value="ECO:0007669"/>
    <property type="project" value="UniProtKB-UniRule"/>
</dbReference>
<dbReference type="PROSITE" id="PS50268">
    <property type="entry name" value="CADHERIN_2"/>
    <property type="match status" value="1"/>
</dbReference>
<evidence type="ECO:0000256" key="1">
    <source>
        <dbReference type="ARBA" id="ARBA00004370"/>
    </source>
</evidence>
<proteinExistence type="predicted"/>
<keyword evidence="4" id="KW-0472">Membrane</keyword>
<dbReference type="InterPro" id="IPR002126">
    <property type="entry name" value="Cadherin-like_dom"/>
</dbReference>
<reference evidence="9" key="1">
    <citation type="submission" date="2003-08" db="EMBL/GenBank/DDBJ databases">
        <authorList>
            <person name="Birren B."/>
            <person name="Nusbaum C."/>
            <person name="Abebe A."/>
            <person name="Abouelleil A."/>
            <person name="Adekoya E."/>
            <person name="Ait-zahra M."/>
            <person name="Allen N."/>
            <person name="Allen T."/>
            <person name="An P."/>
            <person name="Anderson M."/>
            <person name="Anderson S."/>
            <person name="Arachchi H."/>
            <person name="Armbruster J."/>
            <person name="Bachantsang P."/>
            <person name="Baldwin J."/>
            <person name="Barry A."/>
            <person name="Bayul T."/>
            <person name="Blitshsteyn B."/>
            <person name="Bloom T."/>
            <person name="Blye J."/>
            <person name="Boguslavskiy L."/>
            <person name="Borowsky M."/>
            <person name="Boukhgalter B."/>
            <person name="Brunache A."/>
            <person name="Butler J."/>
            <person name="Calixte N."/>
            <person name="Calvo S."/>
            <person name="Camarata J."/>
            <person name="Campo K."/>
            <person name="Chang J."/>
            <person name="Cheshatsang Y."/>
            <person name="Citroen M."/>
            <person name="Collymore A."/>
            <person name="Considine T."/>
            <person name="Cook A."/>
            <person name="Cooke P."/>
            <person name="Corum B."/>
            <person name="Cuomo C."/>
            <person name="David R."/>
            <person name="Dawoe T."/>
            <person name="Degray S."/>
            <person name="Dodge S."/>
            <person name="Dooley K."/>
            <person name="Dorje P."/>
            <person name="Dorjee K."/>
            <person name="Dorris L."/>
            <person name="Duffey N."/>
            <person name="Dupes A."/>
            <person name="Elkins T."/>
            <person name="Engels R."/>
            <person name="Erickson J."/>
            <person name="Farina A."/>
            <person name="Faro S."/>
            <person name="Ferreira P."/>
            <person name="Fischer H."/>
            <person name="Fitzgerald M."/>
            <person name="Foley K."/>
            <person name="Gage D."/>
            <person name="Galagan J."/>
            <person name="Gearin G."/>
            <person name="Gnerre S."/>
            <person name="Gnirke A."/>
            <person name="Goyette A."/>
            <person name="Graham J."/>
            <person name="Grandbois E."/>
            <person name="Gyaltsen K."/>
            <person name="Hafez N."/>
            <person name="Hagopian D."/>
            <person name="Hagos B."/>
            <person name="Hall J."/>
            <person name="Hatcher B."/>
            <person name="Heller A."/>
            <person name="Higgins H."/>
            <person name="Honan T."/>
            <person name="Horn A."/>
            <person name="Houde N."/>
            <person name="Hughes L."/>
            <person name="Hulme W."/>
            <person name="Husby E."/>
            <person name="Iliev I."/>
            <person name="Jaffe D."/>
            <person name="Jones C."/>
            <person name="Kamal M."/>
            <person name="Kamat A."/>
            <person name="Kamvysselis M."/>
            <person name="Karlsson E."/>
            <person name="Kells C."/>
            <person name="Kieu A."/>
            <person name="Kisner P."/>
            <person name="Kodira C."/>
            <person name="Kulbokas E."/>
            <person name="Labutti K."/>
            <person name="Lama D."/>
            <person name="Landers T."/>
            <person name="Leger J."/>
            <person name="Levine S."/>
            <person name="Lewis D."/>
            <person name="Lewis T."/>
            <person name="Lindblad-toh K."/>
            <person name="Liu X."/>
            <person name="Lokyitsang T."/>
            <person name="Lokyitsang Y."/>
            <person name="Lucien O."/>
            <person name="Lui A."/>
            <person name="Ma L.J."/>
            <person name="Mabbitt R."/>
            <person name="Macdonald J."/>
            <person name="Maclean C."/>
            <person name="Major J."/>
            <person name="Manning J."/>
            <person name="Marabella R."/>
            <person name="Maru K."/>
            <person name="Matthews C."/>
            <person name="Mauceli E."/>
            <person name="Mccarthy M."/>
            <person name="Mcdonough S."/>
            <person name="Mcghee T."/>
            <person name="Meldrim J."/>
            <person name="Meneus L."/>
            <person name="Mesirov J."/>
            <person name="Mihalev A."/>
            <person name="Mihova T."/>
            <person name="Mikkelsen T."/>
            <person name="Mlenga V."/>
            <person name="Moru K."/>
            <person name="Mozes J."/>
            <person name="Mulrain L."/>
            <person name="Munson G."/>
            <person name="Naylor J."/>
            <person name="Newes C."/>
            <person name="Nguyen C."/>
            <person name="Nguyen N."/>
            <person name="Nguyen T."/>
            <person name="Nicol R."/>
            <person name="Nielsen C."/>
            <person name="Nizzari M."/>
            <person name="Norbu C."/>
            <person name="Norbu N."/>
            <person name="O'donnell P."/>
            <person name="Okoawo O."/>
            <person name="O'leary S."/>
            <person name="Omotosho B."/>
            <person name="O'neill K."/>
            <person name="Osman S."/>
            <person name="Parker S."/>
            <person name="Perrin D."/>
            <person name="Phunkhang P."/>
            <person name="Piqani B."/>
            <person name="Purcell S."/>
            <person name="Rachupka T."/>
            <person name="Ramasamy U."/>
            <person name="Rameau R."/>
            <person name="Ray V."/>
            <person name="Raymond C."/>
            <person name="Retta R."/>
            <person name="Richardson S."/>
            <person name="Rise C."/>
            <person name="Rodriguez J."/>
            <person name="Rogers J."/>
            <person name="Rogov P."/>
            <person name="Rutman M."/>
            <person name="Schupbach R."/>
            <person name="Seaman C."/>
            <person name="Settipalli S."/>
            <person name="Sharpe T."/>
            <person name="Sheridan J."/>
            <person name="Sherpa N."/>
            <person name="Shi J."/>
            <person name="Smirnov S."/>
            <person name="Smith C."/>
            <person name="Sougnez C."/>
            <person name="Spencer B."/>
            <person name="Stalker J."/>
            <person name="Stange-thomann N."/>
            <person name="Stavropoulos S."/>
            <person name="Stetson K."/>
            <person name="Stone C."/>
            <person name="Stone S."/>
            <person name="Stubbs M."/>
            <person name="Talamas J."/>
            <person name="Tchuinga P."/>
            <person name="Tenzing P."/>
            <person name="Tesfaye S."/>
            <person name="Theodore J."/>
            <person name="Thoulutsang Y."/>
            <person name="Topham K."/>
            <person name="Towey S."/>
            <person name="Tsamla T."/>
            <person name="Tsomo N."/>
            <person name="Vallee D."/>
            <person name="Vassiliev H."/>
            <person name="Venkataraman V."/>
            <person name="Vinson J."/>
            <person name="Vo A."/>
            <person name="Wade C."/>
            <person name="Wang S."/>
            <person name="Wangchuk T."/>
            <person name="Wangdi T."/>
            <person name="Whittaker C."/>
            <person name="Wilkinson J."/>
            <person name="Wu Y."/>
            <person name="Wyman D."/>
            <person name="Yadav S."/>
            <person name="Yang S."/>
            <person name="Yang X."/>
            <person name="Yeager S."/>
            <person name="Yee E."/>
            <person name="Young G."/>
            <person name="Zainoun J."/>
            <person name="Zembeck L."/>
            <person name="Zimmer A."/>
            <person name="Zody M."/>
            <person name="Lander E."/>
        </authorList>
    </citation>
    <scope>NUCLEOTIDE SEQUENCE [LARGE SCALE GENOMIC DNA]</scope>
</reference>
<comment type="subcellular location">
    <subcellularLocation>
        <location evidence="1">Membrane</location>
    </subcellularLocation>
</comment>
<dbReference type="AlphaFoldDB" id="H2ZM01"/>
<name>H2ZM01_CIOSA</name>
<dbReference type="GO" id="GO:0016342">
    <property type="term" value="C:catenin complex"/>
    <property type="evidence" value="ECO:0007669"/>
    <property type="project" value="TreeGrafter"/>
</dbReference>
<dbReference type="Ensembl" id="ENSCSAVT00000018819.1">
    <property type="protein sequence ID" value="ENSCSAVP00000018617.1"/>
    <property type="gene ID" value="ENSCSAVG00000010941.1"/>
</dbReference>
<evidence type="ECO:0000256" key="6">
    <source>
        <dbReference type="SAM" id="MobiDB-lite"/>
    </source>
</evidence>
<dbReference type="GO" id="GO:0008013">
    <property type="term" value="F:beta-catenin binding"/>
    <property type="evidence" value="ECO:0007669"/>
    <property type="project" value="TreeGrafter"/>
</dbReference>
<dbReference type="Gene3D" id="2.60.40.60">
    <property type="entry name" value="Cadherins"/>
    <property type="match status" value="1"/>
</dbReference>
<evidence type="ECO:0000313" key="8">
    <source>
        <dbReference type="Ensembl" id="ENSCSAVP00000018617.1"/>
    </source>
</evidence>
<keyword evidence="2" id="KW-0677">Repeat</keyword>
<dbReference type="PANTHER" id="PTHR24027">
    <property type="entry name" value="CADHERIN-23"/>
    <property type="match status" value="1"/>
</dbReference>
<feature type="domain" description="Cadherin" evidence="7">
    <location>
        <begin position="1"/>
        <end position="69"/>
    </location>
</feature>
<keyword evidence="9" id="KW-1185">Reference proteome</keyword>
<dbReference type="GO" id="GO:0007156">
    <property type="term" value="P:homophilic cell adhesion via plasma membrane adhesion molecules"/>
    <property type="evidence" value="ECO:0007669"/>
    <property type="project" value="InterPro"/>
</dbReference>
<protein>
    <recommendedName>
        <fullName evidence="7">Cadherin domain-containing protein</fullName>
    </recommendedName>
</protein>
<organism evidence="8 9">
    <name type="scientific">Ciona savignyi</name>
    <name type="common">Pacific transparent sea squirt</name>
    <dbReference type="NCBI Taxonomy" id="51511"/>
    <lineage>
        <taxon>Eukaryota</taxon>
        <taxon>Metazoa</taxon>
        <taxon>Chordata</taxon>
        <taxon>Tunicata</taxon>
        <taxon>Ascidiacea</taxon>
        <taxon>Phlebobranchia</taxon>
        <taxon>Cionidae</taxon>
        <taxon>Ciona</taxon>
    </lineage>
</organism>
<reference evidence="8" key="3">
    <citation type="submission" date="2025-09" db="UniProtKB">
        <authorList>
            <consortium name="Ensembl"/>
        </authorList>
    </citation>
    <scope>IDENTIFICATION</scope>
</reference>
<dbReference type="CDD" id="cd11304">
    <property type="entry name" value="Cadherin_repeat"/>
    <property type="match status" value="1"/>
</dbReference>
<keyword evidence="3 5" id="KW-0106">Calcium</keyword>
<evidence type="ECO:0000313" key="9">
    <source>
        <dbReference type="Proteomes" id="UP000007875"/>
    </source>
</evidence>
<dbReference type="GeneTree" id="ENSGT00940000157512"/>
<dbReference type="PANTHER" id="PTHR24027:SF438">
    <property type="entry name" value="CADHERIN 23"/>
    <property type="match status" value="1"/>
</dbReference>
<evidence type="ECO:0000256" key="5">
    <source>
        <dbReference type="PROSITE-ProRule" id="PRU00043"/>
    </source>
</evidence>
<dbReference type="GO" id="GO:0016477">
    <property type="term" value="P:cell migration"/>
    <property type="evidence" value="ECO:0007669"/>
    <property type="project" value="TreeGrafter"/>
</dbReference>
<dbReference type="GO" id="GO:0045296">
    <property type="term" value="F:cadherin binding"/>
    <property type="evidence" value="ECO:0007669"/>
    <property type="project" value="TreeGrafter"/>
</dbReference>
<reference evidence="8" key="2">
    <citation type="submission" date="2025-08" db="UniProtKB">
        <authorList>
            <consortium name="Ensembl"/>
        </authorList>
    </citation>
    <scope>IDENTIFICATION</scope>
</reference>